<feature type="region of interest" description="Disordered" evidence="6">
    <location>
        <begin position="495"/>
        <end position="532"/>
    </location>
</feature>
<feature type="domain" description="NUC153" evidence="7">
    <location>
        <begin position="543"/>
        <end position="571"/>
    </location>
</feature>
<keyword evidence="3" id="KW-0853">WD repeat</keyword>
<feature type="region of interest" description="Disordered" evidence="6">
    <location>
        <begin position="556"/>
        <end position="749"/>
    </location>
</feature>
<evidence type="ECO:0000256" key="4">
    <source>
        <dbReference type="ARBA" id="ARBA00022737"/>
    </source>
</evidence>
<evidence type="ECO:0000256" key="5">
    <source>
        <dbReference type="ARBA" id="ARBA00023242"/>
    </source>
</evidence>
<evidence type="ECO:0000259" key="7">
    <source>
        <dbReference type="Pfam" id="PF08159"/>
    </source>
</evidence>
<comment type="subcellular location">
    <subcellularLocation>
        <location evidence="1">Nucleus</location>
        <location evidence="1">Nucleolus</location>
    </subcellularLocation>
</comment>
<dbReference type="InterPro" id="IPR056551">
    <property type="entry name" value="Beta-prop_NOL10_N"/>
</dbReference>
<protein>
    <submittedName>
        <fullName evidence="10">Uncharacterized protein</fullName>
    </submittedName>
</protein>
<feature type="compositionally biased region" description="Acidic residues" evidence="6">
    <location>
        <begin position="521"/>
        <end position="530"/>
    </location>
</feature>
<comment type="caution">
    <text evidence="10">The sequence shown here is derived from an EMBL/GenBank/DDBJ whole genome shotgun (WGS) entry which is preliminary data.</text>
</comment>
<feature type="compositionally biased region" description="Basic and acidic residues" evidence="6">
    <location>
        <begin position="728"/>
        <end position="740"/>
    </location>
</feature>
<dbReference type="Proteomes" id="UP000309340">
    <property type="component" value="Unassembled WGS sequence"/>
</dbReference>
<evidence type="ECO:0000256" key="6">
    <source>
        <dbReference type="SAM" id="MobiDB-lite"/>
    </source>
</evidence>
<dbReference type="AlphaFoldDB" id="A0A4U0WWC1"/>
<dbReference type="InterPro" id="IPR012580">
    <property type="entry name" value="NUC153"/>
</dbReference>
<dbReference type="PANTHER" id="PTHR14927">
    <property type="entry name" value="NUCLEOLAR PROTEIN 10"/>
    <property type="match status" value="1"/>
</dbReference>
<evidence type="ECO:0000313" key="10">
    <source>
        <dbReference type="EMBL" id="TKA67058.1"/>
    </source>
</evidence>
<feature type="domain" description="Nucleolar protein 10-like second" evidence="8">
    <location>
        <begin position="400"/>
        <end position="449"/>
    </location>
</feature>
<dbReference type="Gene3D" id="2.130.10.10">
    <property type="entry name" value="YVTN repeat-like/Quinoprotein amine dehydrogenase"/>
    <property type="match status" value="1"/>
</dbReference>
<keyword evidence="11" id="KW-1185">Reference proteome</keyword>
<evidence type="ECO:0000256" key="1">
    <source>
        <dbReference type="ARBA" id="ARBA00004604"/>
    </source>
</evidence>
<dbReference type="GO" id="GO:0000462">
    <property type="term" value="P:maturation of SSU-rRNA from tricistronic rRNA transcript (SSU-rRNA, 5.8S rRNA, LSU-rRNA)"/>
    <property type="evidence" value="ECO:0007669"/>
    <property type="project" value="TreeGrafter"/>
</dbReference>
<gene>
    <name evidence="10" type="ORF">B0A55_10411</name>
</gene>
<evidence type="ECO:0000256" key="2">
    <source>
        <dbReference type="ARBA" id="ARBA00005264"/>
    </source>
</evidence>
<dbReference type="STRING" id="329884.A0A4U0WWC1"/>
<dbReference type="InterPro" id="IPR011047">
    <property type="entry name" value="Quinoprotein_ADH-like_sf"/>
</dbReference>
<accession>A0A4U0WWC1</accession>
<dbReference type="InterPro" id="IPR015943">
    <property type="entry name" value="WD40/YVTN_repeat-like_dom_sf"/>
</dbReference>
<dbReference type="Pfam" id="PF23097">
    <property type="entry name" value="NOL10_2nd"/>
    <property type="match status" value="1"/>
</dbReference>
<dbReference type="InterPro" id="IPR056550">
    <property type="entry name" value="NOL10_2nd"/>
</dbReference>
<dbReference type="EMBL" id="NAJQ01000597">
    <property type="protein sequence ID" value="TKA67058.1"/>
    <property type="molecule type" value="Genomic_DNA"/>
</dbReference>
<proteinExistence type="inferred from homology"/>
<organism evidence="10 11">
    <name type="scientific">Friedmanniomyces simplex</name>
    <dbReference type="NCBI Taxonomy" id="329884"/>
    <lineage>
        <taxon>Eukaryota</taxon>
        <taxon>Fungi</taxon>
        <taxon>Dikarya</taxon>
        <taxon>Ascomycota</taxon>
        <taxon>Pezizomycotina</taxon>
        <taxon>Dothideomycetes</taxon>
        <taxon>Dothideomycetidae</taxon>
        <taxon>Mycosphaerellales</taxon>
        <taxon>Teratosphaeriaceae</taxon>
        <taxon>Friedmanniomyces</taxon>
    </lineage>
</organism>
<dbReference type="GO" id="GO:0030686">
    <property type="term" value="C:90S preribosome"/>
    <property type="evidence" value="ECO:0007669"/>
    <property type="project" value="TreeGrafter"/>
</dbReference>
<evidence type="ECO:0000259" key="9">
    <source>
        <dbReference type="Pfam" id="PF23098"/>
    </source>
</evidence>
<dbReference type="OrthoDB" id="273340at2759"/>
<name>A0A4U0WWC1_9PEZI</name>
<comment type="similarity">
    <text evidence="2">Belongs to the WD repeat NOL10/ENP2 family.</text>
</comment>
<sequence>MKLSNQSTVPVYTIAGASTARPLPEWLARKRRRSLKRDPEYANRIELLQDFEFEEASACVRVSENGEWAMSTGTYKPQIHTHYLPHLSLSFARHTDTLNQTFILLSSDYTKSLHLQTDRSLEFHTAGGIHYRTRLPRYGRDLKYNKRTAEALVPAVGVNADGSGEVYRLNLELGRYMKGYEVDVGGDDFDSIGGGALQGGIRTGAVNCTVELWDSRSRNRVSVIGPPSSSFAPDADGTPQITALEFHRSGLNLATGGSTGIVHTYDLRLPMPLMRKDHGYDYPIQTLKYLTPSSRSSSSNSSDNLILSADKRAIKLWNSEKGDHWTMIEPAVDINCVEWVPDSGMLLTANEGRQQHAFFIPQLGPAPRWCAFLENLVEEMAEDTEDPHAFNTTQEGAGEVYDNYKFLDMKQLREFSLDHLIGQTNLLRPYMHGYFVAQKLYEQARLLANPDMAERARQKSIQERITKERESRIRGNKKVTVKVNRRYAEKLAAREEANERRKAQRVLRQGGDEPHEINAAEPDDAVEEAEVVPKKKPERLLDDARFKSMFEEEDFAIDEQSREFVMHNPSTNTEAAPRKRGLTAVEEDELDERRGSSDEDEDSEDEDAAADAAALRARQQGKRRDNDAEDPRKRIGSTSYKKGAGGKANKSRGAQDPQMRVSSSNQAFKKQKERQSKSFGDLASNLPAKQRASDARATWGNAVGEKEVAFAPSKPQKQRPQQEINADAGRDRARGKERRSASGNVFRKM</sequence>
<dbReference type="Pfam" id="PF23098">
    <property type="entry name" value="Beta-prop_NOL10_N"/>
    <property type="match status" value="1"/>
</dbReference>
<dbReference type="GO" id="GO:0032040">
    <property type="term" value="C:small-subunit processome"/>
    <property type="evidence" value="ECO:0007669"/>
    <property type="project" value="TreeGrafter"/>
</dbReference>
<reference evidence="10 11" key="1">
    <citation type="submission" date="2017-03" db="EMBL/GenBank/DDBJ databases">
        <title>Genomes of endolithic fungi from Antarctica.</title>
        <authorList>
            <person name="Coleine C."/>
            <person name="Masonjones S."/>
            <person name="Stajich J.E."/>
        </authorList>
    </citation>
    <scope>NUCLEOTIDE SEQUENCE [LARGE SCALE GENOMIC DNA]</scope>
    <source>
        <strain evidence="10 11">CCFEE 5184</strain>
    </source>
</reference>
<dbReference type="InterPro" id="IPR040382">
    <property type="entry name" value="NOL10/Enp2"/>
</dbReference>
<keyword evidence="4" id="KW-0677">Repeat</keyword>
<feature type="compositionally biased region" description="Basic and acidic residues" evidence="6">
    <location>
        <begin position="622"/>
        <end position="633"/>
    </location>
</feature>
<evidence type="ECO:0000313" key="11">
    <source>
        <dbReference type="Proteomes" id="UP000309340"/>
    </source>
</evidence>
<evidence type="ECO:0000259" key="8">
    <source>
        <dbReference type="Pfam" id="PF23097"/>
    </source>
</evidence>
<dbReference type="Pfam" id="PF08159">
    <property type="entry name" value="NUC153"/>
    <property type="match status" value="1"/>
</dbReference>
<dbReference type="SUPFAM" id="SSF50998">
    <property type="entry name" value="Quinoprotein alcohol dehydrogenase-like"/>
    <property type="match status" value="1"/>
</dbReference>
<dbReference type="PANTHER" id="PTHR14927:SF0">
    <property type="entry name" value="NUCLEOLAR PROTEIN 10"/>
    <property type="match status" value="1"/>
</dbReference>
<evidence type="ECO:0000256" key="3">
    <source>
        <dbReference type="ARBA" id="ARBA00022574"/>
    </source>
</evidence>
<keyword evidence="5" id="KW-0539">Nucleus</keyword>
<feature type="domain" description="Nucleolar protein 10-like N-terminal" evidence="9">
    <location>
        <begin position="5"/>
        <end position="383"/>
    </location>
</feature>
<feature type="compositionally biased region" description="Acidic residues" evidence="6">
    <location>
        <begin position="598"/>
        <end position="609"/>
    </location>
</feature>